<dbReference type="PANTHER" id="PTHR10302">
    <property type="entry name" value="SINGLE-STRANDED DNA-BINDING PROTEIN"/>
    <property type="match status" value="1"/>
</dbReference>
<comment type="caution">
    <text evidence="2">Lacks conserved residue(s) required for the propagation of feature annotation.</text>
</comment>
<dbReference type="PANTHER" id="PTHR10302:SF0">
    <property type="entry name" value="SINGLE-STRANDED DNA-BINDING PROTEIN, MITOCHONDRIAL"/>
    <property type="match status" value="1"/>
</dbReference>
<dbReference type="GO" id="GO:0003697">
    <property type="term" value="F:single-stranded DNA binding"/>
    <property type="evidence" value="ECO:0007669"/>
    <property type="project" value="UniProtKB-UniRule"/>
</dbReference>
<organism evidence="4">
    <name type="scientific">candidate division CPR1 bacterium ADurb.Bin160</name>
    <dbReference type="NCBI Taxonomy" id="1852826"/>
    <lineage>
        <taxon>Bacteria</taxon>
        <taxon>candidate division CPR1</taxon>
    </lineage>
</organism>
<gene>
    <name evidence="4" type="primary">ssb</name>
    <name evidence="4" type="ORF">BWY04_01229</name>
</gene>
<proteinExistence type="inferred from homology"/>
<evidence type="ECO:0000313" key="4">
    <source>
        <dbReference type="EMBL" id="OQB40718.1"/>
    </source>
</evidence>
<dbReference type="HAMAP" id="MF_00984">
    <property type="entry name" value="SSB"/>
    <property type="match status" value="1"/>
</dbReference>
<dbReference type="NCBIfam" id="TIGR00621">
    <property type="entry name" value="ssb"/>
    <property type="match status" value="1"/>
</dbReference>
<reference evidence="4" key="1">
    <citation type="submission" date="2017-02" db="EMBL/GenBank/DDBJ databases">
        <title>Delving into the versatile metabolic prowess of the omnipresent phylum Bacteroidetes.</title>
        <authorList>
            <person name="Nobu M.K."/>
            <person name="Mei R."/>
            <person name="Narihiro T."/>
            <person name="Kuroda K."/>
            <person name="Liu W.-T."/>
        </authorList>
    </citation>
    <scope>NUCLEOTIDE SEQUENCE</scope>
    <source>
        <strain evidence="4">ADurb.Bin160</strain>
    </source>
</reference>
<dbReference type="Pfam" id="PF00436">
    <property type="entry name" value="SSB"/>
    <property type="match status" value="1"/>
</dbReference>
<dbReference type="InterPro" id="IPR012340">
    <property type="entry name" value="NA-bd_OB-fold"/>
</dbReference>
<evidence type="ECO:0000256" key="1">
    <source>
        <dbReference type="ARBA" id="ARBA00023125"/>
    </source>
</evidence>
<dbReference type="InterPro" id="IPR011344">
    <property type="entry name" value="ssDNA-bd"/>
</dbReference>
<dbReference type="AlphaFoldDB" id="A0A1V5ZKY0"/>
<dbReference type="EMBL" id="MWDB01000034">
    <property type="protein sequence ID" value="OQB40718.1"/>
    <property type="molecule type" value="Genomic_DNA"/>
</dbReference>
<dbReference type="GO" id="GO:0006260">
    <property type="term" value="P:DNA replication"/>
    <property type="evidence" value="ECO:0007669"/>
    <property type="project" value="InterPro"/>
</dbReference>
<dbReference type="Gene3D" id="2.40.50.140">
    <property type="entry name" value="Nucleic acid-binding proteins"/>
    <property type="match status" value="1"/>
</dbReference>
<evidence type="ECO:0000256" key="3">
    <source>
        <dbReference type="PIRNR" id="PIRNR002070"/>
    </source>
</evidence>
<evidence type="ECO:0000256" key="2">
    <source>
        <dbReference type="HAMAP-Rule" id="MF_00984"/>
    </source>
</evidence>
<dbReference type="CDD" id="cd04496">
    <property type="entry name" value="SSB_OBF"/>
    <property type="match status" value="1"/>
</dbReference>
<dbReference type="PIRSF" id="PIRSF002070">
    <property type="entry name" value="SSB"/>
    <property type="match status" value="1"/>
</dbReference>
<dbReference type="SUPFAM" id="SSF50249">
    <property type="entry name" value="Nucleic acid-binding proteins"/>
    <property type="match status" value="1"/>
</dbReference>
<dbReference type="GO" id="GO:0009295">
    <property type="term" value="C:nucleoid"/>
    <property type="evidence" value="ECO:0007669"/>
    <property type="project" value="TreeGrafter"/>
</dbReference>
<comment type="subunit">
    <text evidence="2">Homotetramer.</text>
</comment>
<sequence>MNSINIIGRLTSDPTLRTSEKGNQIANFSVAVDDTGKRTDFFDCAAFTKTAETVSKYLKKGCKVGITGRLRIDKYEKDGIKHKAAYIIVQSIDFIEKPKEEQK</sequence>
<keyword evidence="1 2" id="KW-0238">DNA-binding</keyword>
<comment type="caution">
    <text evidence="4">The sequence shown here is derived from an EMBL/GenBank/DDBJ whole genome shotgun (WGS) entry which is preliminary data.</text>
</comment>
<accession>A0A1V5ZKY0</accession>
<dbReference type="PROSITE" id="PS50935">
    <property type="entry name" value="SSB"/>
    <property type="match status" value="1"/>
</dbReference>
<dbReference type="Proteomes" id="UP000485621">
    <property type="component" value="Unassembled WGS sequence"/>
</dbReference>
<protein>
    <recommendedName>
        <fullName evidence="2 3">Single-stranded DNA-binding protein</fullName>
        <shortName evidence="2">SSB</shortName>
    </recommendedName>
</protein>
<dbReference type="InterPro" id="IPR000424">
    <property type="entry name" value="Primosome_PriB/ssb"/>
</dbReference>
<name>A0A1V5ZKY0_9BACT</name>